<sequence length="98" mass="10600">MEQKIKGRLYRCGNLKDHCLRPRCNGGSWNCRAARRGQEEEEEEEKAKGAEPAGPGLAPDGTGDRALRWASRGASGQQLRPGRTGSTAPLPSPCARRA</sequence>
<reference evidence="2" key="1">
    <citation type="submission" date="2022-12" db="EMBL/GenBank/DDBJ databases">
        <authorList>
            <person name="Alioto T."/>
            <person name="Alioto T."/>
            <person name="Gomez Garrido J."/>
        </authorList>
    </citation>
    <scope>NUCLEOTIDE SEQUENCE</scope>
</reference>
<evidence type="ECO:0000256" key="1">
    <source>
        <dbReference type="SAM" id="MobiDB-lite"/>
    </source>
</evidence>
<evidence type="ECO:0000313" key="2">
    <source>
        <dbReference type="EMBL" id="CAI5783203.1"/>
    </source>
</evidence>
<name>A0AA35PF93_9SAUR</name>
<gene>
    <name evidence="2" type="ORF">PODLI_1B028156</name>
</gene>
<dbReference type="EMBL" id="OX395133">
    <property type="protein sequence ID" value="CAI5783203.1"/>
    <property type="molecule type" value="Genomic_DNA"/>
</dbReference>
<evidence type="ECO:0000313" key="3">
    <source>
        <dbReference type="Proteomes" id="UP001178461"/>
    </source>
</evidence>
<feature type="compositionally biased region" description="Polar residues" evidence="1">
    <location>
        <begin position="74"/>
        <end position="89"/>
    </location>
</feature>
<dbReference type="AlphaFoldDB" id="A0AA35PF93"/>
<keyword evidence="3" id="KW-1185">Reference proteome</keyword>
<organism evidence="2 3">
    <name type="scientific">Podarcis lilfordi</name>
    <name type="common">Lilford's wall lizard</name>
    <dbReference type="NCBI Taxonomy" id="74358"/>
    <lineage>
        <taxon>Eukaryota</taxon>
        <taxon>Metazoa</taxon>
        <taxon>Chordata</taxon>
        <taxon>Craniata</taxon>
        <taxon>Vertebrata</taxon>
        <taxon>Euteleostomi</taxon>
        <taxon>Lepidosauria</taxon>
        <taxon>Squamata</taxon>
        <taxon>Bifurcata</taxon>
        <taxon>Unidentata</taxon>
        <taxon>Episquamata</taxon>
        <taxon>Laterata</taxon>
        <taxon>Lacertibaenia</taxon>
        <taxon>Lacertidae</taxon>
        <taxon>Podarcis</taxon>
    </lineage>
</organism>
<feature type="region of interest" description="Disordered" evidence="1">
    <location>
        <begin position="33"/>
        <end position="98"/>
    </location>
</feature>
<accession>A0AA35PF93</accession>
<proteinExistence type="predicted"/>
<dbReference type="Proteomes" id="UP001178461">
    <property type="component" value="Chromosome 8"/>
</dbReference>
<protein>
    <submittedName>
        <fullName evidence="2">Uncharacterized protein</fullName>
    </submittedName>
</protein>